<evidence type="ECO:0000259" key="2">
    <source>
        <dbReference type="Pfam" id="PF00248"/>
    </source>
</evidence>
<proteinExistence type="predicted"/>
<reference evidence="3 4" key="1">
    <citation type="journal article" date="2014" name="Int. J. Syst. Evol. Microbiol.">
        <title>Complete genome sequence of Corynebacterium casei LMG S-19264T (=DSM 44701T), isolated from a smear-ripened cheese.</title>
        <authorList>
            <consortium name="US DOE Joint Genome Institute (JGI-PGF)"/>
            <person name="Walter F."/>
            <person name="Albersmeier A."/>
            <person name="Kalinowski J."/>
            <person name="Ruckert C."/>
        </authorList>
    </citation>
    <scope>NUCLEOTIDE SEQUENCE [LARGE SCALE GENOMIC DNA]</scope>
    <source>
        <strain evidence="3 4">CGMCC 1.15286</strain>
    </source>
</reference>
<dbReference type="SUPFAM" id="SSF51430">
    <property type="entry name" value="NAD(P)-linked oxidoreductase"/>
    <property type="match status" value="1"/>
</dbReference>
<organism evidence="3 4">
    <name type="scientific">Paenibacillus radicis</name>
    <name type="common">ex Gao et al. 2016</name>
    <dbReference type="NCBI Taxonomy" id="1737354"/>
    <lineage>
        <taxon>Bacteria</taxon>
        <taxon>Bacillati</taxon>
        <taxon>Bacillota</taxon>
        <taxon>Bacilli</taxon>
        <taxon>Bacillales</taxon>
        <taxon>Paenibacillaceae</taxon>
        <taxon>Paenibacillus</taxon>
    </lineage>
</organism>
<protein>
    <submittedName>
        <fullName evidence="3">Aldo/keto reductase</fullName>
    </submittedName>
</protein>
<dbReference type="GO" id="GO:0016491">
    <property type="term" value="F:oxidoreductase activity"/>
    <property type="evidence" value="ECO:0007669"/>
    <property type="project" value="UniProtKB-KW"/>
</dbReference>
<feature type="domain" description="NADP-dependent oxidoreductase" evidence="2">
    <location>
        <begin position="15"/>
        <end position="310"/>
    </location>
</feature>
<sequence length="337" mass="37123">MKYRILGATGISVSEITLGTMMLGAMGNTDHDDSIRIIHKALDEGINFIDTADVYSMGESEEIVGKALKGRRDHVILATKFGFPMGSDVNQQGGSARWIKRAVEDSLRRLGTDYIDLYQIHRPDYYTDINETLSALSDLIHEGKVRAIGSSTFPAEAIVEAQWAAQQGGHHRFLTEQPMYSIFTRKLEGAVLPTAQRYRMGVLTYSPLNGGWLSGRMEPHASHRAKGRPSMYDATNPVLQPKVDALRKITALAEEAGIPLPHLALAFVRSHSAVSSVIIGPRKMEQLESLLSGADVDLSDEILDRIDEIVPPGTDINPADNYAADHPALANKRLRRR</sequence>
<comment type="caution">
    <text evidence="3">The sequence shown here is derived from an EMBL/GenBank/DDBJ whole genome shotgun (WGS) entry which is preliminary data.</text>
</comment>
<dbReference type="Pfam" id="PF00248">
    <property type="entry name" value="Aldo_ket_red"/>
    <property type="match status" value="1"/>
</dbReference>
<keyword evidence="1" id="KW-0560">Oxidoreductase</keyword>
<dbReference type="InterPro" id="IPR050523">
    <property type="entry name" value="AKR_Detox_Biosynth"/>
</dbReference>
<dbReference type="Proteomes" id="UP000600247">
    <property type="component" value="Unassembled WGS sequence"/>
</dbReference>
<dbReference type="GO" id="GO:0005829">
    <property type="term" value="C:cytosol"/>
    <property type="evidence" value="ECO:0007669"/>
    <property type="project" value="UniProtKB-ARBA"/>
</dbReference>
<dbReference type="Gene3D" id="3.20.20.100">
    <property type="entry name" value="NADP-dependent oxidoreductase domain"/>
    <property type="match status" value="1"/>
</dbReference>
<dbReference type="InterPro" id="IPR020471">
    <property type="entry name" value="AKR"/>
</dbReference>
<dbReference type="PANTHER" id="PTHR43364:SF4">
    <property type="entry name" value="NAD(P)-LINKED OXIDOREDUCTASE SUPERFAMILY PROTEIN"/>
    <property type="match status" value="1"/>
</dbReference>
<accession>A0A917HGI9</accession>
<keyword evidence="4" id="KW-1185">Reference proteome</keyword>
<evidence type="ECO:0000313" key="3">
    <source>
        <dbReference type="EMBL" id="GGG78801.1"/>
    </source>
</evidence>
<gene>
    <name evidence="3" type="ORF">GCM10010918_39700</name>
</gene>
<dbReference type="EMBL" id="BMHY01000008">
    <property type="protein sequence ID" value="GGG78801.1"/>
    <property type="molecule type" value="Genomic_DNA"/>
</dbReference>
<name>A0A917HGI9_9BACL</name>
<dbReference type="RefSeq" id="WP_188890930.1">
    <property type="nucleotide sequence ID" value="NZ_BMHY01000008.1"/>
</dbReference>
<dbReference type="PANTHER" id="PTHR43364">
    <property type="entry name" value="NADH-SPECIFIC METHYLGLYOXAL REDUCTASE-RELATED"/>
    <property type="match status" value="1"/>
</dbReference>
<dbReference type="InterPro" id="IPR023210">
    <property type="entry name" value="NADP_OxRdtase_dom"/>
</dbReference>
<dbReference type="InterPro" id="IPR036812">
    <property type="entry name" value="NAD(P)_OxRdtase_dom_sf"/>
</dbReference>
<dbReference type="AlphaFoldDB" id="A0A917HGI9"/>
<evidence type="ECO:0000313" key="4">
    <source>
        <dbReference type="Proteomes" id="UP000600247"/>
    </source>
</evidence>
<dbReference type="PRINTS" id="PR00069">
    <property type="entry name" value="ALDKETRDTASE"/>
</dbReference>
<dbReference type="FunFam" id="3.20.20.100:FF:000004">
    <property type="entry name" value="Oxidoreductase, aldo/keto reductase"/>
    <property type="match status" value="1"/>
</dbReference>
<evidence type="ECO:0000256" key="1">
    <source>
        <dbReference type="ARBA" id="ARBA00023002"/>
    </source>
</evidence>